<dbReference type="Pfam" id="PF01568">
    <property type="entry name" value="Molydop_binding"/>
    <property type="match status" value="1"/>
</dbReference>
<proteinExistence type="predicted"/>
<evidence type="ECO:0000256" key="4">
    <source>
        <dbReference type="ARBA" id="ARBA00023014"/>
    </source>
</evidence>
<dbReference type="EC" id="1.7.99.4" evidence="7"/>
<dbReference type="Pfam" id="PF04879">
    <property type="entry name" value="Molybdop_Fe4S4"/>
    <property type="match status" value="1"/>
</dbReference>
<comment type="caution">
    <text evidence="7">The sequence shown here is derived from an EMBL/GenBank/DDBJ whole genome shotgun (WGS) entry which is preliminary data.</text>
</comment>
<evidence type="ECO:0000313" key="7">
    <source>
        <dbReference type="EMBL" id="MBM7798056.1"/>
    </source>
</evidence>
<keyword evidence="8" id="KW-1185">Reference proteome</keyword>
<sequence>MTTTAATPAVADPTGPTIATHCPYCALQCAMTLAGPQAEVSGRDFPTNKGGLCQKGWTSATVLRAPDRLTTPLIRGRDHELHPASWDRALALIAERITATKATYGPDAVAVFGGGGLTNEKAYTLGKFARTAIGTANIDYNGRFCMASAAAAANRALGVDRGLPFPLADLAGAQAILLLGSNLAETMPPAVQHLAGVRGQGGLIVVDPRRSATARLTADGAGIHLQPAPGTDLVVLQALLHVVFAERLADESYLAQRTSGVEQVRRSVSTWWPERAEQVCGINAETLRTVARRLAAASPAHGGRGAMILSGRGVEQSTQGTDTVTAAINLALALGLPGRAASGYGAITGQGNGQGGREHGQKADQLPGYRRIDDPAARAQVAGVWGVDPETLPGVGLPAVELLRRLGTPEGPKVLLVHGSNLLVSAPNAGRLRDRLAALDLLVVSDFVPSETALLADVVLPVTQWAEEEGTMTSLEGRVIRRRRAIDPPPGVRSELDILAELARRLESEVDLETGPAAVFDELARASAGGPADYSGLSHARLDLEPDLFWPCPATGPAGSQHPGTARLFTDTFPTADGRARMIAVDHRGPSDDVRPDAPIYLVTGRVLQHYQSGAQTRRVPELAKACPGPYVEMHQALADRIGVVEGELVVLTSSRGEVTAAARLTSNIRTDTVFMPFHWSGAGSANLVTTDATDPISGMPEFKVCAVSICASRPSQQAADPAPRRSGDSLSPVPVRVLMDEENR</sequence>
<dbReference type="Gene3D" id="2.20.25.90">
    <property type="entry name" value="ADC-like domains"/>
    <property type="match status" value="1"/>
</dbReference>
<dbReference type="InterPro" id="IPR006656">
    <property type="entry name" value="Mopterin_OxRdtase"/>
</dbReference>
<dbReference type="PANTHER" id="PTHR43105">
    <property type="entry name" value="RESPIRATORY NITRATE REDUCTASE"/>
    <property type="match status" value="1"/>
</dbReference>
<organism evidence="7 8">
    <name type="scientific">Microlunatus panaciterrae</name>
    <dbReference type="NCBI Taxonomy" id="400768"/>
    <lineage>
        <taxon>Bacteria</taxon>
        <taxon>Bacillati</taxon>
        <taxon>Actinomycetota</taxon>
        <taxon>Actinomycetes</taxon>
        <taxon>Propionibacteriales</taxon>
        <taxon>Propionibacteriaceae</taxon>
        <taxon>Microlunatus</taxon>
    </lineage>
</organism>
<evidence type="ECO:0000256" key="3">
    <source>
        <dbReference type="ARBA" id="ARBA00023004"/>
    </source>
</evidence>
<dbReference type="PANTHER" id="PTHR43105:SF10">
    <property type="entry name" value="NADH-QUINONE OXIDOREDUCTASE SUBUNIT G"/>
    <property type="match status" value="1"/>
</dbReference>
<dbReference type="EMBL" id="JAFBCF010000001">
    <property type="protein sequence ID" value="MBM7798056.1"/>
    <property type="molecule type" value="Genomic_DNA"/>
</dbReference>
<keyword evidence="4" id="KW-0411">Iron-sulfur</keyword>
<dbReference type="InterPro" id="IPR009010">
    <property type="entry name" value="Asp_de-COase-like_dom_sf"/>
</dbReference>
<dbReference type="SUPFAM" id="SSF50692">
    <property type="entry name" value="ADC-like"/>
    <property type="match status" value="1"/>
</dbReference>
<keyword evidence="1" id="KW-0004">4Fe-4S</keyword>
<dbReference type="InterPro" id="IPR006657">
    <property type="entry name" value="MoPterin_dinucl-bd_dom"/>
</dbReference>
<reference evidence="7 8" key="1">
    <citation type="submission" date="2021-01" db="EMBL/GenBank/DDBJ databases">
        <title>Sequencing the genomes of 1000 actinobacteria strains.</title>
        <authorList>
            <person name="Klenk H.-P."/>
        </authorList>
    </citation>
    <scope>NUCLEOTIDE SEQUENCE [LARGE SCALE GENOMIC DNA]</scope>
    <source>
        <strain evidence="7 8">DSM 18662</strain>
    </source>
</reference>
<dbReference type="Gene3D" id="3.40.228.10">
    <property type="entry name" value="Dimethylsulfoxide Reductase, domain 2"/>
    <property type="match status" value="1"/>
</dbReference>
<evidence type="ECO:0000313" key="8">
    <source>
        <dbReference type="Proteomes" id="UP000704762"/>
    </source>
</evidence>
<dbReference type="CDD" id="cd00508">
    <property type="entry name" value="MopB_CT_Fdh-Nap-like"/>
    <property type="match status" value="1"/>
</dbReference>
<evidence type="ECO:0000256" key="1">
    <source>
        <dbReference type="ARBA" id="ARBA00022485"/>
    </source>
</evidence>
<dbReference type="InterPro" id="IPR006963">
    <property type="entry name" value="Mopterin_OxRdtase_4Fe-4S_dom"/>
</dbReference>
<keyword evidence="3" id="KW-0408">Iron</keyword>
<evidence type="ECO:0000256" key="2">
    <source>
        <dbReference type="ARBA" id="ARBA00022723"/>
    </source>
</evidence>
<evidence type="ECO:0000259" key="6">
    <source>
        <dbReference type="SMART" id="SM00926"/>
    </source>
</evidence>
<dbReference type="RefSeq" id="WP_275588300.1">
    <property type="nucleotide sequence ID" value="NZ_BAAAQP010000011.1"/>
</dbReference>
<dbReference type="Gene3D" id="3.40.50.740">
    <property type="match status" value="1"/>
</dbReference>
<dbReference type="InterPro" id="IPR050123">
    <property type="entry name" value="Prok_molybdopt-oxidoreductase"/>
</dbReference>
<keyword evidence="7" id="KW-0560">Oxidoreductase</keyword>
<dbReference type="SMART" id="SM00926">
    <property type="entry name" value="Molybdop_Fe4S4"/>
    <property type="match status" value="1"/>
</dbReference>
<feature type="region of interest" description="Disordered" evidence="5">
    <location>
        <begin position="716"/>
        <end position="745"/>
    </location>
</feature>
<feature type="domain" description="4Fe-4S Mo/W bis-MGD-type" evidence="6">
    <location>
        <begin position="15"/>
        <end position="65"/>
    </location>
</feature>
<keyword evidence="2" id="KW-0479">Metal-binding</keyword>
<accession>A0ABS2RGD4</accession>
<name>A0ABS2RGD4_9ACTN</name>
<dbReference type="GO" id="GO:0016491">
    <property type="term" value="F:oxidoreductase activity"/>
    <property type="evidence" value="ECO:0007669"/>
    <property type="project" value="UniProtKB-KW"/>
</dbReference>
<gene>
    <name evidence="7" type="ORF">JOE57_000977</name>
</gene>
<dbReference type="Proteomes" id="UP000704762">
    <property type="component" value="Unassembled WGS sequence"/>
</dbReference>
<dbReference type="SUPFAM" id="SSF53706">
    <property type="entry name" value="Formate dehydrogenase/DMSO reductase, domains 1-3"/>
    <property type="match status" value="1"/>
</dbReference>
<dbReference type="Pfam" id="PF00384">
    <property type="entry name" value="Molybdopterin"/>
    <property type="match status" value="1"/>
</dbReference>
<protein>
    <submittedName>
        <fullName evidence="7">Assimilatory nitrate reductase catalytic subunit</fullName>
        <ecNumber evidence="7">1.7.99.4</ecNumber>
    </submittedName>
</protein>
<dbReference type="Gene3D" id="2.40.40.20">
    <property type="match status" value="1"/>
</dbReference>
<evidence type="ECO:0000256" key="5">
    <source>
        <dbReference type="SAM" id="MobiDB-lite"/>
    </source>
</evidence>